<evidence type="ECO:0000313" key="1">
    <source>
        <dbReference type="EMBL" id="OBZ74295.1"/>
    </source>
</evidence>
<dbReference type="PANTHER" id="PTHR36166">
    <property type="entry name" value="CHROMOSOME 9, WHOLE GENOME SHOTGUN SEQUENCE"/>
    <property type="match status" value="1"/>
</dbReference>
<dbReference type="SUPFAM" id="SSF55961">
    <property type="entry name" value="Bet v1-like"/>
    <property type="match status" value="1"/>
</dbReference>
<dbReference type="Proteomes" id="UP000092993">
    <property type="component" value="Unassembled WGS sequence"/>
</dbReference>
<dbReference type="Gene3D" id="3.30.530.20">
    <property type="match status" value="1"/>
</dbReference>
<dbReference type="OrthoDB" id="509124at2759"/>
<name>A0A1C7MBL7_GRIFR</name>
<gene>
    <name evidence="1" type="ORF">A0H81_05458</name>
</gene>
<organism evidence="1 2">
    <name type="scientific">Grifola frondosa</name>
    <name type="common">Maitake</name>
    <name type="synonym">Polyporus frondosus</name>
    <dbReference type="NCBI Taxonomy" id="5627"/>
    <lineage>
        <taxon>Eukaryota</taxon>
        <taxon>Fungi</taxon>
        <taxon>Dikarya</taxon>
        <taxon>Basidiomycota</taxon>
        <taxon>Agaricomycotina</taxon>
        <taxon>Agaricomycetes</taxon>
        <taxon>Polyporales</taxon>
        <taxon>Grifolaceae</taxon>
        <taxon>Grifola</taxon>
    </lineage>
</organism>
<proteinExistence type="predicted"/>
<comment type="caution">
    <text evidence="1">The sequence shown here is derived from an EMBL/GenBank/DDBJ whole genome shotgun (WGS) entry which is preliminary data.</text>
</comment>
<dbReference type="InterPro" id="IPR023393">
    <property type="entry name" value="START-like_dom_sf"/>
</dbReference>
<sequence length="151" mass="17193">MSNLPPPSYAGFSSYSEWNPFVRTQTIVDASRTPSTDQTPSEGKFLLMEVHIPPTMDDSGKPTIAHEIITHVDPATHRLAWQNTLPSWFIRAERWQALSTTDDGKTRYETREVFGGIGSYLIKWFLSMNLQKSFEAMAEALKMRAEHDSEQ</sequence>
<keyword evidence="2" id="KW-1185">Reference proteome</keyword>
<evidence type="ECO:0000313" key="2">
    <source>
        <dbReference type="Proteomes" id="UP000092993"/>
    </source>
</evidence>
<accession>A0A1C7MBL7</accession>
<protein>
    <submittedName>
        <fullName evidence="1">Uncharacterized protein</fullName>
    </submittedName>
</protein>
<dbReference type="AlphaFoldDB" id="A0A1C7MBL7"/>
<dbReference type="EMBL" id="LUGG01000005">
    <property type="protein sequence ID" value="OBZ74295.1"/>
    <property type="molecule type" value="Genomic_DNA"/>
</dbReference>
<dbReference type="OMA" id="LHTERWQ"/>
<dbReference type="CDD" id="cd07822">
    <property type="entry name" value="SRPBCC_4"/>
    <property type="match status" value="1"/>
</dbReference>
<dbReference type="PANTHER" id="PTHR36166:SF1">
    <property type="entry name" value="SRPBCC DOMAIN-CONTAINING PROTEIN"/>
    <property type="match status" value="1"/>
</dbReference>
<reference evidence="1 2" key="1">
    <citation type="submission" date="2016-03" db="EMBL/GenBank/DDBJ databases">
        <title>Whole genome sequencing of Grifola frondosa 9006-11.</title>
        <authorList>
            <person name="Min B."/>
            <person name="Park H."/>
            <person name="Kim J.-G."/>
            <person name="Cho H."/>
            <person name="Oh Y.-L."/>
            <person name="Kong W.-S."/>
            <person name="Choi I.-G."/>
        </authorList>
    </citation>
    <scope>NUCLEOTIDE SEQUENCE [LARGE SCALE GENOMIC DNA]</scope>
    <source>
        <strain evidence="1 2">9006-11</strain>
    </source>
</reference>